<name>A0A1G7T0Q4_9PROT</name>
<dbReference type="GO" id="GO:0032259">
    <property type="term" value="P:methylation"/>
    <property type="evidence" value="ECO:0007669"/>
    <property type="project" value="UniProtKB-KW"/>
</dbReference>
<dbReference type="Pfam" id="PF10017">
    <property type="entry name" value="Methyltransf_33"/>
    <property type="match status" value="1"/>
</dbReference>
<dbReference type="AlphaFoldDB" id="A0A1G7T0Q4"/>
<accession>A0A1G7T0Q4</accession>
<keyword evidence="1 4" id="KW-0489">Methyltransferase</keyword>
<dbReference type="InterPro" id="IPR029063">
    <property type="entry name" value="SAM-dependent_MTases_sf"/>
</dbReference>
<organism evidence="4 5">
    <name type="scientific">Limimonas halophila</name>
    <dbReference type="NCBI Taxonomy" id="1082479"/>
    <lineage>
        <taxon>Bacteria</taxon>
        <taxon>Pseudomonadati</taxon>
        <taxon>Pseudomonadota</taxon>
        <taxon>Alphaproteobacteria</taxon>
        <taxon>Rhodospirillales</taxon>
        <taxon>Rhodovibrionaceae</taxon>
        <taxon>Limimonas</taxon>
    </lineage>
</organism>
<evidence type="ECO:0000256" key="2">
    <source>
        <dbReference type="ARBA" id="ARBA00022679"/>
    </source>
</evidence>
<sequence>MEKTQLLIHEAIKKHNHINFVPCDIDPNIIQTGISKLNYFYGNELSIYPVQGLFEECISWSPKIDGSTLFTFMGLTYGNMTHEERDSFLRFLRTSMNGDDYFLLSVDLVKDRATMENAYQDTNGLVAKSMLESLKFLNAFYDADFLLDQFYHLAQYEPDRRCIVEYLVSRCHQSVEIPKLGLSIEIQEQERIEAEFSEKFLFEDLISDLSRWGFCPAQTYTDVDMQYAMILLHRGRQVDANALRSAA</sequence>
<protein>
    <submittedName>
        <fullName evidence="4">L-histidine Nalpha-methyltransferase</fullName>
    </submittedName>
</protein>
<feature type="domain" description="Histidine-specific methyltransferase SAM-dependent" evidence="3">
    <location>
        <begin position="2"/>
        <end position="233"/>
    </location>
</feature>
<evidence type="ECO:0000259" key="3">
    <source>
        <dbReference type="Pfam" id="PF10017"/>
    </source>
</evidence>
<dbReference type="PANTHER" id="PTHR43397">
    <property type="entry name" value="ERGOTHIONEINE BIOSYNTHESIS PROTEIN 1"/>
    <property type="match status" value="1"/>
</dbReference>
<dbReference type="GO" id="GO:0008168">
    <property type="term" value="F:methyltransferase activity"/>
    <property type="evidence" value="ECO:0007669"/>
    <property type="project" value="UniProtKB-KW"/>
</dbReference>
<dbReference type="EMBL" id="FNCE01000008">
    <property type="protein sequence ID" value="SDG28893.1"/>
    <property type="molecule type" value="Genomic_DNA"/>
</dbReference>
<keyword evidence="2 4" id="KW-0808">Transferase</keyword>
<evidence type="ECO:0000313" key="4">
    <source>
        <dbReference type="EMBL" id="SDG28893.1"/>
    </source>
</evidence>
<dbReference type="InterPro" id="IPR019257">
    <property type="entry name" value="MeTrfase_dom"/>
</dbReference>
<dbReference type="PANTHER" id="PTHR43397:SF1">
    <property type="entry name" value="ERGOTHIONEINE BIOSYNTHESIS PROTEIN 1"/>
    <property type="match status" value="1"/>
</dbReference>
<dbReference type="STRING" id="1082479.SAMN05216241_10835"/>
<gene>
    <name evidence="4" type="ORF">SAMN05216241_10835</name>
</gene>
<reference evidence="4 5" key="1">
    <citation type="submission" date="2016-10" db="EMBL/GenBank/DDBJ databases">
        <authorList>
            <person name="de Groot N.N."/>
        </authorList>
    </citation>
    <scope>NUCLEOTIDE SEQUENCE [LARGE SCALE GENOMIC DNA]</scope>
    <source>
        <strain evidence="4 5">DSM 25584</strain>
    </source>
</reference>
<dbReference type="Proteomes" id="UP000199415">
    <property type="component" value="Unassembled WGS sequence"/>
</dbReference>
<dbReference type="InterPro" id="IPR051128">
    <property type="entry name" value="EgtD_Methyltrsf_superfamily"/>
</dbReference>
<keyword evidence="5" id="KW-1185">Reference proteome</keyword>
<evidence type="ECO:0000313" key="5">
    <source>
        <dbReference type="Proteomes" id="UP000199415"/>
    </source>
</evidence>
<dbReference type="Gene3D" id="3.40.50.150">
    <property type="entry name" value="Vaccinia Virus protein VP39"/>
    <property type="match status" value="1"/>
</dbReference>
<proteinExistence type="predicted"/>
<evidence type="ECO:0000256" key="1">
    <source>
        <dbReference type="ARBA" id="ARBA00022603"/>
    </source>
</evidence>